<evidence type="ECO:0000313" key="3">
    <source>
        <dbReference type="EMBL" id="KAK8033711.1"/>
    </source>
</evidence>
<dbReference type="PANTHER" id="PTHR37544">
    <property type="entry name" value="SPRAY-RELATED"/>
    <property type="match status" value="1"/>
</dbReference>
<proteinExistence type="predicted"/>
<feature type="compositionally biased region" description="Polar residues" evidence="1">
    <location>
        <begin position="26"/>
        <end position="42"/>
    </location>
</feature>
<dbReference type="PANTHER" id="PTHR37544:SF1">
    <property type="entry name" value="PHOSPHORIBOSYLAMINOIMIDAZOLE-SUCCINOCARBOXAMIDE SYNTHASE"/>
    <property type="match status" value="1"/>
</dbReference>
<keyword evidence="2" id="KW-0472">Membrane</keyword>
<feature type="transmembrane region" description="Helical" evidence="2">
    <location>
        <begin position="209"/>
        <end position="226"/>
    </location>
</feature>
<feature type="transmembrane region" description="Helical" evidence="2">
    <location>
        <begin position="715"/>
        <end position="734"/>
    </location>
</feature>
<keyword evidence="2" id="KW-1133">Transmembrane helix</keyword>
<evidence type="ECO:0000313" key="4">
    <source>
        <dbReference type="Proteomes" id="UP001396898"/>
    </source>
</evidence>
<gene>
    <name evidence="3" type="ORF">PG991_003109</name>
</gene>
<keyword evidence="4" id="KW-1185">Reference proteome</keyword>
<dbReference type="Proteomes" id="UP001396898">
    <property type="component" value="Unassembled WGS sequence"/>
</dbReference>
<accession>A0ABR1SIJ7</accession>
<feature type="transmembrane region" description="Helical" evidence="2">
    <location>
        <begin position="106"/>
        <end position="125"/>
    </location>
</feature>
<sequence length="1288" mass="141180">MRNPGSASQHGIIPGDQPSRGLVQYDSISSNHSQPHVANSTPEISHVKRGYGVIRSRPADLDSLQDLPPDWQEHQHSTQYLNDEPNTGPGGLPKSWQPFWLRRSTLIFMSMSFIVLAALVLGLYTASIKSQGLGSTSSSNSVVYLWRYLPTTVTVILLAAWNGIDFSIRLLQPWVNLRRGSRSAESTLLLDFLTPILPVMMWTASKIKAWPPLLTIVSVLVLNIIVETVSMTTEEIPLLKTTSFDASKLDRRINDYASGTIYYGIQAMNLPWPAWTFGNVTLEQLSPDESTGAWSSTSFNGTTRGFFPSLECEEASVLITNTTDPRDELTLAETANITFRAPSCEYYYDVYSLVNILDEIEDKNYGGSFRSILCPDQTPRYLASVVLVDRDLKLLSSRSVVPTDFCPECRAHIISALFCRPSYFVQNVTVSVALPEGLPTVDWSTFEAGTAQLEHLEPIKLLDTVVSSAIWTSKPFIRPPNNTAVIRDDFLQVASSPLIKGGGEMVYLEPFLNTTVMAAHLHKAFAGMASLYVQKYLLSATREPVRGTSAHEEARVQVSAGSAFSIGGLLVLCALLSLLLLGLHSRGVVPRDPRSIGGVGIILHSSHELHRRCGLGLQQLQDSVKSYRLSSHVSPGPNARFVVDIDNCDLRDKHQDFTADSSKIQRAWQPTVLTTWCRFVAIVVPLLFIAALEYIQRVSDQQNGFLTISKVDSVSYSITIIPVVAMWAVGALYASMNFNTLLLSPYQAMSRYGAEARPGILSHNLGRLPLVSLFASLRDRHTAACFSALGTILGSFLTIAVAGLYSTASIDVETIMTVHRTDSFGLTWNGNPFQDGGASQVLSLNIWQNLSYPPWTYEDLAFPRLVLDESYKKVVEAPGRMDVSVPARRAVLECDVAEPERITVQAEYSEYSVDAEFQSRCLGSPNKFQTVPLRLRNSNLTGFGGQVLPLAEKVGRYIAVNPSTAYHAYPEVNDEGCHSLVLYYGSFPADPPPFDKTYNLSASEAGVTVAACRQFVQEVDVRLSLLLPDGERSQLTIDPHRAPVPDEATARFVNDGPPGSSNNVQEYIVGRLDALPNLDGLYRAIIVKGGIDPGDLVGPENAGRLVQATSKMYGRYMAQAMNLIMRSTDNLPPVSQRTFSANVTQPQTRLHQNARPKLVLQILLGLMSACAVAGWLAMRDTRLLPHEPGSIAGMAALLAGSGLWDDGDGTDGCRDVPLVPEGAEWMNDEELIKAGRWDANEEGIVFGFGPRADGSVGVNVIRRCQTARTDSQELQTLGGQRGEIGWAE</sequence>
<protein>
    <submittedName>
        <fullName evidence="3">Uncharacterized protein</fullName>
    </submittedName>
</protein>
<feature type="transmembrane region" description="Helical" evidence="2">
    <location>
        <begin position="676"/>
        <end position="695"/>
    </location>
</feature>
<name>A0ABR1SIJ7_9PEZI</name>
<reference evidence="3 4" key="1">
    <citation type="submission" date="2023-01" db="EMBL/GenBank/DDBJ databases">
        <title>Analysis of 21 Apiospora genomes using comparative genomics revels a genus with tremendous synthesis potential of carbohydrate active enzymes and secondary metabolites.</title>
        <authorList>
            <person name="Sorensen T."/>
        </authorList>
    </citation>
    <scope>NUCLEOTIDE SEQUENCE [LARGE SCALE GENOMIC DNA]</scope>
    <source>
        <strain evidence="3 4">CBS 20057</strain>
    </source>
</reference>
<dbReference type="EMBL" id="JAQQWI010000006">
    <property type="protein sequence ID" value="KAK8033711.1"/>
    <property type="molecule type" value="Genomic_DNA"/>
</dbReference>
<feature type="transmembrane region" description="Helical" evidence="2">
    <location>
        <begin position="563"/>
        <end position="583"/>
    </location>
</feature>
<evidence type="ECO:0000256" key="1">
    <source>
        <dbReference type="SAM" id="MobiDB-lite"/>
    </source>
</evidence>
<comment type="caution">
    <text evidence="3">The sequence shown here is derived from an EMBL/GenBank/DDBJ whole genome shotgun (WGS) entry which is preliminary data.</text>
</comment>
<feature type="transmembrane region" description="Helical" evidence="2">
    <location>
        <begin position="145"/>
        <end position="164"/>
    </location>
</feature>
<organism evidence="3 4">
    <name type="scientific">Apiospora marii</name>
    <dbReference type="NCBI Taxonomy" id="335849"/>
    <lineage>
        <taxon>Eukaryota</taxon>
        <taxon>Fungi</taxon>
        <taxon>Dikarya</taxon>
        <taxon>Ascomycota</taxon>
        <taxon>Pezizomycotina</taxon>
        <taxon>Sordariomycetes</taxon>
        <taxon>Xylariomycetidae</taxon>
        <taxon>Amphisphaeriales</taxon>
        <taxon>Apiosporaceae</taxon>
        <taxon>Apiospora</taxon>
    </lineage>
</organism>
<dbReference type="InterPro" id="IPR021840">
    <property type="entry name" value="DUF3433"/>
</dbReference>
<keyword evidence="2" id="KW-0812">Transmembrane</keyword>
<dbReference type="Pfam" id="PF11915">
    <property type="entry name" value="DUF3433"/>
    <property type="match status" value="2"/>
</dbReference>
<evidence type="ECO:0000256" key="2">
    <source>
        <dbReference type="SAM" id="Phobius"/>
    </source>
</evidence>
<feature type="transmembrane region" description="Helical" evidence="2">
    <location>
        <begin position="783"/>
        <end position="805"/>
    </location>
</feature>
<feature type="region of interest" description="Disordered" evidence="1">
    <location>
        <begin position="1"/>
        <end position="42"/>
    </location>
</feature>